<reference evidence="4 5" key="1">
    <citation type="submission" date="2023-08" db="EMBL/GenBank/DDBJ databases">
        <title>Helicovermis profunda gen. nov., sp. nov., a novel mesophilic, fermentative bacterium within the Bacillota from a deep-sea hydrothermal vent chimney.</title>
        <authorList>
            <person name="Miyazaki U."/>
            <person name="Mizutani D."/>
            <person name="Hashimoto Y."/>
            <person name="Tame A."/>
            <person name="Sawayama S."/>
            <person name="Miyazaki J."/>
            <person name="Takai K."/>
            <person name="Nakagawa S."/>
        </authorList>
    </citation>
    <scope>NUCLEOTIDE SEQUENCE [LARGE SCALE GENOMIC DNA]</scope>
    <source>
        <strain evidence="4 5">S502</strain>
    </source>
</reference>
<dbReference type="KEGG" id="hprf:HLPR_12820"/>
<evidence type="ECO:0000313" key="4">
    <source>
        <dbReference type="EMBL" id="BEP28951.1"/>
    </source>
</evidence>
<name>A0AAU9E2W4_9FIRM</name>
<dbReference type="Gene3D" id="2.70.70.10">
    <property type="entry name" value="Glucose Permease (Domain IIA)"/>
    <property type="match status" value="1"/>
</dbReference>
<dbReference type="SUPFAM" id="SSF51261">
    <property type="entry name" value="Duplicated hybrid motif"/>
    <property type="match status" value="1"/>
</dbReference>
<feature type="transmembrane region" description="Helical" evidence="2">
    <location>
        <begin position="46"/>
        <end position="70"/>
    </location>
</feature>
<dbReference type="GO" id="GO:0004222">
    <property type="term" value="F:metalloendopeptidase activity"/>
    <property type="evidence" value="ECO:0007669"/>
    <property type="project" value="TreeGrafter"/>
</dbReference>
<dbReference type="EMBL" id="AP028654">
    <property type="protein sequence ID" value="BEP28951.1"/>
    <property type="molecule type" value="Genomic_DNA"/>
</dbReference>
<dbReference type="RefSeq" id="WP_338537248.1">
    <property type="nucleotide sequence ID" value="NZ_AP028654.1"/>
</dbReference>
<dbReference type="InterPro" id="IPR011055">
    <property type="entry name" value="Dup_hybrid_motif"/>
</dbReference>
<dbReference type="PANTHER" id="PTHR21666:SF290">
    <property type="entry name" value="PEPTIDASE M23 DOMAIN PROTEIN"/>
    <property type="match status" value="1"/>
</dbReference>
<dbReference type="Proteomes" id="UP001321786">
    <property type="component" value="Chromosome"/>
</dbReference>
<dbReference type="CDD" id="cd12797">
    <property type="entry name" value="M23_peptidase"/>
    <property type="match status" value="1"/>
</dbReference>
<gene>
    <name evidence="4" type="ORF">HLPR_12820</name>
</gene>
<keyword evidence="2" id="KW-0812">Transmembrane</keyword>
<feature type="coiled-coil region" evidence="1">
    <location>
        <begin position="121"/>
        <end position="187"/>
    </location>
</feature>
<evidence type="ECO:0000259" key="3">
    <source>
        <dbReference type="Pfam" id="PF01551"/>
    </source>
</evidence>
<dbReference type="InterPro" id="IPR016047">
    <property type="entry name" value="M23ase_b-sheet_dom"/>
</dbReference>
<dbReference type="FunFam" id="2.70.70.10:FF:000006">
    <property type="entry name" value="M23 family peptidase"/>
    <property type="match status" value="1"/>
</dbReference>
<proteinExistence type="predicted"/>
<dbReference type="PANTHER" id="PTHR21666">
    <property type="entry name" value="PEPTIDASE-RELATED"/>
    <property type="match status" value="1"/>
</dbReference>
<keyword evidence="2" id="KW-1133">Transmembrane helix</keyword>
<feature type="domain" description="M23ase beta-sheet core" evidence="3">
    <location>
        <begin position="245"/>
        <end position="339"/>
    </location>
</feature>
<evidence type="ECO:0000256" key="1">
    <source>
        <dbReference type="SAM" id="Coils"/>
    </source>
</evidence>
<dbReference type="Pfam" id="PF01551">
    <property type="entry name" value="Peptidase_M23"/>
    <property type="match status" value="1"/>
</dbReference>
<keyword evidence="2" id="KW-0472">Membrane</keyword>
<organism evidence="4 5">
    <name type="scientific">Helicovermis profundi</name>
    <dbReference type="NCBI Taxonomy" id="3065157"/>
    <lineage>
        <taxon>Bacteria</taxon>
        <taxon>Bacillati</taxon>
        <taxon>Bacillota</taxon>
        <taxon>Clostridia</taxon>
        <taxon>Helicovermis</taxon>
    </lineage>
</organism>
<dbReference type="InterPro" id="IPR050570">
    <property type="entry name" value="Cell_wall_metabolism_enzyme"/>
</dbReference>
<protein>
    <submittedName>
        <fullName evidence="4">M23 family metallopeptidase</fullName>
    </submittedName>
</protein>
<sequence>MNKTKVEKLKEQLHNLKSNYKESTLTFMIVPENNKKIKKYSFKKPTILFSFGVSILIISIIFVSNFYFYINNNFLTSKNIELTKTIEINNDKIANLTELNETQNTKIDVLKKSVNASADYFDKKFSELENLENKLNSLVATLNTNDSKDIKIPTSRSLDRTTIMEKNKQLVTEKENLISEAKSISKEDEIDIILKEQTNDFSKLISDVEERLKFLECRPDLVPTSGRLSSKFGKRIDPITGKHSFHDGIDIANKVGTPVKSAGNGIVIKTAYSKSYGNIIIIDHGYNYKTVYAHLSKILIKEGQEVQKGDKIAEMGNTGRSTGPHLHFEIRYKNQKINPETILSK</sequence>
<accession>A0AAU9E2W4</accession>
<keyword evidence="5" id="KW-1185">Reference proteome</keyword>
<keyword evidence="1" id="KW-0175">Coiled coil</keyword>
<evidence type="ECO:0000313" key="5">
    <source>
        <dbReference type="Proteomes" id="UP001321786"/>
    </source>
</evidence>
<dbReference type="AlphaFoldDB" id="A0AAU9E2W4"/>
<evidence type="ECO:0000256" key="2">
    <source>
        <dbReference type="SAM" id="Phobius"/>
    </source>
</evidence>